<dbReference type="GO" id="GO:0017110">
    <property type="term" value="F:nucleoside diphosphate phosphatase activity"/>
    <property type="evidence" value="ECO:0007669"/>
    <property type="project" value="TreeGrafter"/>
</dbReference>
<feature type="transmembrane region" description="Helical" evidence="6">
    <location>
        <begin position="114"/>
        <end position="135"/>
    </location>
</feature>
<feature type="binding site" evidence="4">
    <location>
        <begin position="326"/>
        <end position="330"/>
    </location>
    <ligand>
        <name>ATP</name>
        <dbReference type="ChEBI" id="CHEBI:30616"/>
    </ligand>
</feature>
<keyword evidence="6" id="KW-1133">Transmembrane helix</keyword>
<evidence type="ECO:0000256" key="5">
    <source>
        <dbReference type="SAM" id="MobiDB-lite"/>
    </source>
</evidence>
<keyword evidence="4" id="KW-0067">ATP-binding</keyword>
<dbReference type="PANTHER" id="PTHR11782">
    <property type="entry name" value="ADENOSINE/GUANOSINE DIPHOSPHATASE"/>
    <property type="match status" value="1"/>
</dbReference>
<accession>A0A9D4UJD8</accession>
<proteinExistence type="inferred from homology"/>
<comment type="caution">
    <text evidence="7">The sequence shown here is derived from an EMBL/GenBank/DDBJ whole genome shotgun (WGS) entry which is preliminary data.</text>
</comment>
<evidence type="ECO:0000256" key="3">
    <source>
        <dbReference type="PIRSR" id="PIRSR600407-1"/>
    </source>
</evidence>
<evidence type="ECO:0000256" key="1">
    <source>
        <dbReference type="ARBA" id="ARBA00009283"/>
    </source>
</evidence>
<feature type="transmembrane region" description="Helical" evidence="6">
    <location>
        <begin position="609"/>
        <end position="630"/>
    </location>
</feature>
<dbReference type="EMBL" id="JABFUD020000015">
    <property type="protein sequence ID" value="KAI5068940.1"/>
    <property type="molecule type" value="Genomic_DNA"/>
</dbReference>
<name>A0A9D4UJD8_ADICA</name>
<gene>
    <name evidence="7" type="ORF">GOP47_0015241</name>
</gene>
<dbReference type="OrthoDB" id="6372431at2759"/>
<dbReference type="CDD" id="cd24043">
    <property type="entry name" value="ASKHA_NBD_AtAPY7-like"/>
    <property type="match status" value="1"/>
</dbReference>
<feature type="region of interest" description="Disordered" evidence="5">
    <location>
        <begin position="711"/>
        <end position="742"/>
    </location>
</feature>
<dbReference type="GO" id="GO:0009134">
    <property type="term" value="P:nucleoside diphosphate catabolic process"/>
    <property type="evidence" value="ECO:0007669"/>
    <property type="project" value="TreeGrafter"/>
</dbReference>
<dbReference type="AlphaFoldDB" id="A0A9D4UJD8"/>
<keyword evidence="2" id="KW-0378">Hydrolase</keyword>
<evidence type="ECO:0000313" key="7">
    <source>
        <dbReference type="EMBL" id="KAI5068940.1"/>
    </source>
</evidence>
<keyword evidence="6" id="KW-0812">Transmembrane</keyword>
<evidence type="ECO:0000256" key="4">
    <source>
        <dbReference type="PIRSR" id="PIRSR600407-2"/>
    </source>
</evidence>
<reference evidence="7" key="1">
    <citation type="submission" date="2021-01" db="EMBL/GenBank/DDBJ databases">
        <title>Adiantum capillus-veneris genome.</title>
        <authorList>
            <person name="Fang Y."/>
            <person name="Liao Q."/>
        </authorList>
    </citation>
    <scope>NUCLEOTIDE SEQUENCE</scope>
    <source>
        <strain evidence="7">H3</strain>
        <tissue evidence="7">Leaf</tissue>
    </source>
</reference>
<feature type="active site" description="Proton acceptor" evidence="3">
    <location>
        <position position="295"/>
    </location>
</feature>
<evidence type="ECO:0000256" key="2">
    <source>
        <dbReference type="ARBA" id="ARBA00022801"/>
    </source>
</evidence>
<dbReference type="GO" id="GO:0016020">
    <property type="term" value="C:membrane"/>
    <property type="evidence" value="ECO:0007669"/>
    <property type="project" value="TreeGrafter"/>
</dbReference>
<organism evidence="7 8">
    <name type="scientific">Adiantum capillus-veneris</name>
    <name type="common">Maidenhair fern</name>
    <dbReference type="NCBI Taxonomy" id="13818"/>
    <lineage>
        <taxon>Eukaryota</taxon>
        <taxon>Viridiplantae</taxon>
        <taxon>Streptophyta</taxon>
        <taxon>Embryophyta</taxon>
        <taxon>Tracheophyta</taxon>
        <taxon>Polypodiopsida</taxon>
        <taxon>Polypodiidae</taxon>
        <taxon>Polypodiales</taxon>
        <taxon>Pteridineae</taxon>
        <taxon>Pteridaceae</taxon>
        <taxon>Vittarioideae</taxon>
        <taxon>Adiantum</taxon>
    </lineage>
</organism>
<dbReference type="GO" id="GO:0005524">
    <property type="term" value="F:ATP binding"/>
    <property type="evidence" value="ECO:0007669"/>
    <property type="project" value="UniProtKB-KW"/>
</dbReference>
<dbReference type="Pfam" id="PF01150">
    <property type="entry name" value="GDA1_CD39"/>
    <property type="match status" value="1"/>
</dbReference>
<comment type="similarity">
    <text evidence="1">Belongs to the GDA1/CD39 NTPase family.</text>
</comment>
<keyword evidence="4" id="KW-0547">Nucleotide-binding</keyword>
<dbReference type="InterPro" id="IPR000407">
    <property type="entry name" value="GDA1_CD39_NTPase"/>
</dbReference>
<dbReference type="PANTHER" id="PTHR11782:SF125">
    <property type="entry name" value="APYRASE 7-RELATED"/>
    <property type="match status" value="1"/>
</dbReference>
<dbReference type="Proteomes" id="UP000886520">
    <property type="component" value="Chromosome 15"/>
</dbReference>
<dbReference type="Gene3D" id="3.30.420.150">
    <property type="entry name" value="Exopolyphosphatase. Domain 2"/>
    <property type="match status" value="1"/>
</dbReference>
<sequence length="774" mass="84316">MGFKSISKVAAAALKNPFTSSSSIRTSSSFATLPPLGIARADYTYGNAMQASVSLQDFTLYGKVSTQGDACVVDLSDSVDETKPLIYPSQRNASTYTPKSGKGSTVKQRFWCKLLALLLTIFLVGFFVYFGLHWLRQHWKVDELQYSVVLDCGSTSTRVQVYAWSYRDSLGVDQPPVVIQSTSQSAVMNLPGRKGGQGKQTRAYHRMETEPGLHKLVNNESGVKDALEPLLQWARKQIPRSNRRNTPLFLLATAGMRGLPSEDAEWVLDKAWAILEKSPFKCKRRWVKVISGVEEAYYGWVALNYKFGRLGRTPRQPTFGALDLGGSSLQVTFESEEVHLQDFGMNLSVGSTEHHLYAYSHAGFGLNDAFDKSVGILWSQRQVNNPDVTGSTQELQHPCLHTGFQGHYKCSHCNLQQSSAPGTLVTKGSASSASLELTLVGKPDWKACKALASDIVNTSRFSLSPPVVDCDEPPCALGKHQPIPHGGFYALSGFFVVYKFFGLQPDAGFAELLDQGKAFCGKPWKKALNSVVPQPLVEHYCFRAPYVVELLQNGLHLQEDQITVGSGDMTWTLGAALLEAGAFAPTQSSHAAKPSSFFSSSAGPLTLDAGVLSVCLLAIMVLVVFTITYCHNCSLILGRKPHSPIFSQLSLGTPRASIFLSPLRLGLGKVESSFRNGDGRFKAPHSPAPLGSSQDISQLRFSSLPTGAGKSMLESTDLQPGPYKGSQLSSRRTQSRDDLSKGSILGVREFPANFDSGGYCQLHTPQPPLKTMCL</sequence>
<dbReference type="Gene3D" id="3.30.420.40">
    <property type="match status" value="1"/>
</dbReference>
<evidence type="ECO:0008006" key="9">
    <source>
        <dbReference type="Google" id="ProtNLM"/>
    </source>
</evidence>
<protein>
    <recommendedName>
        <fullName evidence="9">Apyrase 7</fullName>
    </recommendedName>
</protein>
<keyword evidence="6" id="KW-0472">Membrane</keyword>
<evidence type="ECO:0000313" key="8">
    <source>
        <dbReference type="Proteomes" id="UP000886520"/>
    </source>
</evidence>
<keyword evidence="8" id="KW-1185">Reference proteome</keyword>
<evidence type="ECO:0000256" key="6">
    <source>
        <dbReference type="SAM" id="Phobius"/>
    </source>
</evidence>